<evidence type="ECO:0000313" key="2">
    <source>
        <dbReference type="EMBL" id="KAF8820984.1"/>
    </source>
</evidence>
<reference evidence="2 3" key="1">
    <citation type="journal article" date="2020" name="bioRxiv">
        <title>Metabolic contributions of an alphaproteobacterial endosymbiont in the apicomplexan Cardiosporidium cionae.</title>
        <authorList>
            <person name="Hunter E.S."/>
            <person name="Paight C.J."/>
            <person name="Lane C.E."/>
        </authorList>
    </citation>
    <scope>NUCLEOTIDE SEQUENCE [LARGE SCALE GENOMIC DNA]</scope>
    <source>
        <strain evidence="2">ESH_2018</strain>
    </source>
</reference>
<gene>
    <name evidence="2" type="ORF">IE077_002589</name>
</gene>
<comment type="caution">
    <text evidence="2">The sequence shown here is derived from an EMBL/GenBank/DDBJ whole genome shotgun (WGS) entry which is preliminary data.</text>
</comment>
<organism evidence="2 3">
    <name type="scientific">Cardiosporidium cionae</name>
    <dbReference type="NCBI Taxonomy" id="476202"/>
    <lineage>
        <taxon>Eukaryota</taxon>
        <taxon>Sar</taxon>
        <taxon>Alveolata</taxon>
        <taxon>Apicomplexa</taxon>
        <taxon>Aconoidasida</taxon>
        <taxon>Nephromycida</taxon>
        <taxon>Cardiosporidium</taxon>
    </lineage>
</organism>
<dbReference type="SUPFAM" id="SSF53098">
    <property type="entry name" value="Ribonuclease H-like"/>
    <property type="match status" value="1"/>
</dbReference>
<dbReference type="PANTHER" id="PTHR15092">
    <property type="entry name" value="POLY A -SPECIFIC RIBONUCLEASE/TARGET OF EGR1, MEMBER 1"/>
    <property type="match status" value="1"/>
</dbReference>
<dbReference type="Pfam" id="PF04857">
    <property type="entry name" value="CAF1"/>
    <property type="match status" value="1"/>
</dbReference>
<dbReference type="InterPro" id="IPR036397">
    <property type="entry name" value="RNaseH_sf"/>
</dbReference>
<dbReference type="PANTHER" id="PTHR15092:SF22">
    <property type="entry name" value="POLY(A)-SPECIFIC RIBONUCLEASE PNLDC1"/>
    <property type="match status" value="1"/>
</dbReference>
<dbReference type="Gene3D" id="3.30.420.10">
    <property type="entry name" value="Ribonuclease H-like superfamily/Ribonuclease H"/>
    <property type="match status" value="1"/>
</dbReference>
<name>A0ABQ7JAJ0_9APIC</name>
<dbReference type="InterPro" id="IPR051181">
    <property type="entry name" value="CAF1_poly(A)_ribonucleases"/>
</dbReference>
<comment type="similarity">
    <text evidence="1">Belongs to the CAF1 family.</text>
</comment>
<accession>A0ABQ7JAJ0</accession>
<dbReference type="InterPro" id="IPR012337">
    <property type="entry name" value="RNaseH-like_sf"/>
</dbReference>
<evidence type="ECO:0000313" key="3">
    <source>
        <dbReference type="Proteomes" id="UP000823046"/>
    </source>
</evidence>
<dbReference type="InterPro" id="IPR006941">
    <property type="entry name" value="RNase_CAF1"/>
</dbReference>
<keyword evidence="3" id="KW-1185">Reference proteome</keyword>
<protein>
    <submittedName>
        <fullName evidence="2">CAF1 family ribonuclease</fullName>
    </submittedName>
</protein>
<dbReference type="EMBL" id="JADAQX010000259">
    <property type="protein sequence ID" value="KAF8820984.1"/>
    <property type="molecule type" value="Genomic_DNA"/>
</dbReference>
<sequence>MTTAPAIITTETQSDETVENAELHDLLLDITKCDFVSMDLEFSGLFTEVPPKESLAIYYKTCSESVSKFLSMQIGICTATQDPSHPNLWVLAPYNFFVLPSLRIDLTIFCSARCLLWILPSLVGLESIISVSINGSTKDLPKCPVKLRNRLPLHLDFTCRMDYCRLSRLQSQEKKKTKTLNDKTYLTLKSNGLQRILETIIQHEKPLVVHNGFLDLLHLYDKFIGELPDTLTEFCVDWTRLFTGGTFDTKHLAIEGFSVIFHLSSSLGTALCNLHAHLMSRHHKTSFKLADNRSACGYSIKYSAKNAEKMIHEAGFDALATAQIFLLEIESYDDAKLGKPTASKRRKVEPSITPDNIPSNWMKQKAVQQFQNIVQTGHVAPGYLNLSKTEGTTA</sequence>
<evidence type="ECO:0000256" key="1">
    <source>
        <dbReference type="ARBA" id="ARBA00008372"/>
    </source>
</evidence>
<dbReference type="Proteomes" id="UP000823046">
    <property type="component" value="Unassembled WGS sequence"/>
</dbReference>
<proteinExistence type="inferred from homology"/>